<name>A0A9D0Z6X6_9FIRM</name>
<accession>A0A9D0Z6X6</accession>
<organism evidence="1 2">
    <name type="scientific">Candidatus Avoscillospira stercorigallinarum</name>
    <dbReference type="NCBI Taxonomy" id="2840708"/>
    <lineage>
        <taxon>Bacteria</taxon>
        <taxon>Bacillati</taxon>
        <taxon>Bacillota</taxon>
        <taxon>Clostridia</taxon>
        <taxon>Eubacteriales</taxon>
        <taxon>Oscillospiraceae</taxon>
        <taxon>Oscillospiraceae incertae sedis</taxon>
        <taxon>Candidatus Avoscillospira</taxon>
    </lineage>
</organism>
<dbReference type="EMBL" id="DVFN01000017">
    <property type="protein sequence ID" value="HIQ68968.1"/>
    <property type="molecule type" value="Genomic_DNA"/>
</dbReference>
<sequence>MDVAYFDLERRMFRMGECAIAHGIIKAAMIRSPLVRRTASWQLLFWEWYL</sequence>
<comment type="caution">
    <text evidence="1">The sequence shown here is derived from an EMBL/GenBank/DDBJ whole genome shotgun (WGS) entry which is preliminary data.</text>
</comment>
<gene>
    <name evidence="1" type="ORF">IAA67_01365</name>
</gene>
<reference evidence="1" key="1">
    <citation type="submission" date="2020-10" db="EMBL/GenBank/DDBJ databases">
        <authorList>
            <person name="Gilroy R."/>
        </authorList>
    </citation>
    <scope>NUCLEOTIDE SEQUENCE</scope>
    <source>
        <strain evidence="1">ChiSjej2B20-13462</strain>
    </source>
</reference>
<reference evidence="1" key="2">
    <citation type="journal article" date="2021" name="PeerJ">
        <title>Extensive microbial diversity within the chicken gut microbiome revealed by metagenomics and culture.</title>
        <authorList>
            <person name="Gilroy R."/>
            <person name="Ravi A."/>
            <person name="Getino M."/>
            <person name="Pursley I."/>
            <person name="Horton D.L."/>
            <person name="Alikhan N.F."/>
            <person name="Baker D."/>
            <person name="Gharbi K."/>
            <person name="Hall N."/>
            <person name="Watson M."/>
            <person name="Adriaenssens E.M."/>
            <person name="Foster-Nyarko E."/>
            <person name="Jarju S."/>
            <person name="Secka A."/>
            <person name="Antonio M."/>
            <person name="Oren A."/>
            <person name="Chaudhuri R.R."/>
            <person name="La Ragione R."/>
            <person name="Hildebrand F."/>
            <person name="Pallen M.J."/>
        </authorList>
    </citation>
    <scope>NUCLEOTIDE SEQUENCE</scope>
    <source>
        <strain evidence="1">ChiSjej2B20-13462</strain>
    </source>
</reference>
<evidence type="ECO:0000313" key="1">
    <source>
        <dbReference type="EMBL" id="HIQ68968.1"/>
    </source>
</evidence>
<protein>
    <submittedName>
        <fullName evidence="1">Uncharacterized protein</fullName>
    </submittedName>
</protein>
<dbReference type="AlphaFoldDB" id="A0A9D0Z6X6"/>
<proteinExistence type="predicted"/>
<evidence type="ECO:0000313" key="2">
    <source>
        <dbReference type="Proteomes" id="UP000886874"/>
    </source>
</evidence>
<dbReference type="Proteomes" id="UP000886874">
    <property type="component" value="Unassembled WGS sequence"/>
</dbReference>